<keyword evidence="5" id="KW-1185">Reference proteome</keyword>
<name>A0A6I4T1R8_9SPHN</name>
<dbReference type="Gene3D" id="3.40.50.2300">
    <property type="match status" value="1"/>
</dbReference>
<keyword evidence="1" id="KW-0597">Phosphoprotein</keyword>
<dbReference type="GO" id="GO:0000156">
    <property type="term" value="F:phosphorelay response regulator activity"/>
    <property type="evidence" value="ECO:0007669"/>
    <property type="project" value="InterPro"/>
</dbReference>
<dbReference type="SUPFAM" id="SSF52172">
    <property type="entry name" value="CheY-like"/>
    <property type="match status" value="1"/>
</dbReference>
<dbReference type="InterPro" id="IPR007492">
    <property type="entry name" value="LytTR_DNA-bd_dom"/>
</dbReference>
<proteinExistence type="predicted"/>
<dbReference type="GO" id="GO:0003677">
    <property type="term" value="F:DNA binding"/>
    <property type="evidence" value="ECO:0007669"/>
    <property type="project" value="InterPro"/>
</dbReference>
<reference evidence="4 5" key="1">
    <citation type="submission" date="2019-12" db="EMBL/GenBank/DDBJ databases">
        <title>Genomic-based taxomic classification of the family Erythrobacteraceae.</title>
        <authorList>
            <person name="Xu L."/>
        </authorList>
    </citation>
    <scope>NUCLEOTIDE SEQUENCE [LARGE SCALE GENOMIC DNA]</scope>
    <source>
        <strain evidence="4 5">MCCC 1K01500</strain>
    </source>
</reference>
<dbReference type="InterPro" id="IPR011006">
    <property type="entry name" value="CheY-like_superfamily"/>
</dbReference>
<evidence type="ECO:0000313" key="4">
    <source>
        <dbReference type="EMBL" id="MXO61260.1"/>
    </source>
</evidence>
<sequence>MRILLVDDEELALDRLADLLGYIEGVEIVGTAQNTTRAAELIEANNPDLVLLDIQMPGGSGMALAADLPLENRPEIVFVTAFEHFAPDAFAVDAADYLLKPVRFDRLRQAIVRAQRRIRLNEAATRGGETLAESSRYTREFWVAQREGQVRLDVDLIDWIEAAKDYVLLHTSTRSYLHRISMHALEAQLDPQGLMRVHRSAFVRPNLVERLERPGKGSLNLVLRDGAIVQVGPTYVKHVLKALTGREG</sequence>
<dbReference type="PANTHER" id="PTHR37299">
    <property type="entry name" value="TRANSCRIPTIONAL REGULATOR-RELATED"/>
    <property type="match status" value="1"/>
</dbReference>
<evidence type="ECO:0000256" key="1">
    <source>
        <dbReference type="PROSITE-ProRule" id="PRU00169"/>
    </source>
</evidence>
<dbReference type="PROSITE" id="PS50110">
    <property type="entry name" value="RESPONSE_REGULATORY"/>
    <property type="match status" value="1"/>
</dbReference>
<evidence type="ECO:0000259" key="3">
    <source>
        <dbReference type="PROSITE" id="PS50930"/>
    </source>
</evidence>
<dbReference type="OrthoDB" id="9786101at2"/>
<dbReference type="SMART" id="SM00850">
    <property type="entry name" value="LytTR"/>
    <property type="match status" value="1"/>
</dbReference>
<dbReference type="Pfam" id="PF04397">
    <property type="entry name" value="LytTR"/>
    <property type="match status" value="1"/>
</dbReference>
<feature type="domain" description="Response regulatory" evidence="2">
    <location>
        <begin position="2"/>
        <end position="115"/>
    </location>
</feature>
<evidence type="ECO:0000259" key="2">
    <source>
        <dbReference type="PROSITE" id="PS50110"/>
    </source>
</evidence>
<gene>
    <name evidence="4" type="ORF">GRI89_17080</name>
</gene>
<dbReference type="Proteomes" id="UP000433652">
    <property type="component" value="Unassembled WGS sequence"/>
</dbReference>
<feature type="domain" description="HTH LytTR-type" evidence="3">
    <location>
        <begin position="141"/>
        <end position="245"/>
    </location>
</feature>
<dbReference type="EMBL" id="WTYM01000059">
    <property type="protein sequence ID" value="MXO61260.1"/>
    <property type="molecule type" value="Genomic_DNA"/>
</dbReference>
<organism evidence="4 5">
    <name type="scientific">Croceibacterium salegens</name>
    <dbReference type="NCBI Taxonomy" id="1737568"/>
    <lineage>
        <taxon>Bacteria</taxon>
        <taxon>Pseudomonadati</taxon>
        <taxon>Pseudomonadota</taxon>
        <taxon>Alphaproteobacteria</taxon>
        <taxon>Sphingomonadales</taxon>
        <taxon>Erythrobacteraceae</taxon>
        <taxon>Croceibacterium</taxon>
    </lineage>
</organism>
<dbReference type="Gene3D" id="2.40.50.1020">
    <property type="entry name" value="LytTr DNA-binding domain"/>
    <property type="match status" value="1"/>
</dbReference>
<dbReference type="SMART" id="SM00448">
    <property type="entry name" value="REC"/>
    <property type="match status" value="1"/>
</dbReference>
<accession>A0A6I4T1R8</accession>
<feature type="modified residue" description="4-aspartylphosphate" evidence="1">
    <location>
        <position position="53"/>
    </location>
</feature>
<dbReference type="InterPro" id="IPR046947">
    <property type="entry name" value="LytR-like"/>
</dbReference>
<evidence type="ECO:0000313" key="5">
    <source>
        <dbReference type="Proteomes" id="UP000433652"/>
    </source>
</evidence>
<dbReference type="PROSITE" id="PS50930">
    <property type="entry name" value="HTH_LYTTR"/>
    <property type="match status" value="1"/>
</dbReference>
<dbReference type="Pfam" id="PF00072">
    <property type="entry name" value="Response_reg"/>
    <property type="match status" value="1"/>
</dbReference>
<comment type="caution">
    <text evidence="4">The sequence shown here is derived from an EMBL/GenBank/DDBJ whole genome shotgun (WGS) entry which is preliminary data.</text>
</comment>
<dbReference type="InterPro" id="IPR001789">
    <property type="entry name" value="Sig_transdc_resp-reg_receiver"/>
</dbReference>
<dbReference type="AlphaFoldDB" id="A0A6I4T1R8"/>
<dbReference type="PANTHER" id="PTHR37299:SF1">
    <property type="entry name" value="STAGE 0 SPORULATION PROTEIN A HOMOLOG"/>
    <property type="match status" value="1"/>
</dbReference>
<protein>
    <submittedName>
        <fullName evidence="4">Response regulator</fullName>
    </submittedName>
</protein>